<evidence type="ECO:0000313" key="2">
    <source>
        <dbReference type="EMBL" id="KPJ53307.1"/>
    </source>
</evidence>
<organism evidence="2 3">
    <name type="scientific">candidate division TA06 bacterium DG_24</name>
    <dbReference type="NCBI Taxonomy" id="1703770"/>
    <lineage>
        <taxon>Bacteria</taxon>
        <taxon>Bacteria division TA06</taxon>
    </lineage>
</organism>
<dbReference type="EMBL" id="LIZS01000023">
    <property type="protein sequence ID" value="KPJ53307.1"/>
    <property type="molecule type" value="Genomic_DNA"/>
</dbReference>
<name>A0A0S7WT43_UNCT6</name>
<protein>
    <recommendedName>
        <fullName evidence="4">Intracellular proteinase inhibitor BsuPI domain-containing protein</fullName>
    </recommendedName>
</protein>
<evidence type="ECO:0000256" key="1">
    <source>
        <dbReference type="SAM" id="SignalP"/>
    </source>
</evidence>
<dbReference type="AlphaFoldDB" id="A0A0S7WT43"/>
<evidence type="ECO:0000313" key="3">
    <source>
        <dbReference type="Proteomes" id="UP000052008"/>
    </source>
</evidence>
<evidence type="ECO:0008006" key="4">
    <source>
        <dbReference type="Google" id="ProtNLM"/>
    </source>
</evidence>
<feature type="chain" id="PRO_5006639621" description="Intracellular proteinase inhibitor BsuPI domain-containing protein" evidence="1">
    <location>
        <begin position="28"/>
        <end position="294"/>
    </location>
</feature>
<dbReference type="Proteomes" id="UP000052008">
    <property type="component" value="Unassembled WGS sequence"/>
</dbReference>
<accession>A0A0S7WT43</accession>
<keyword evidence="1" id="KW-0732">Signal</keyword>
<dbReference type="PROSITE" id="PS51257">
    <property type="entry name" value="PROKAR_LIPOPROTEIN"/>
    <property type="match status" value="1"/>
</dbReference>
<proteinExistence type="predicted"/>
<reference evidence="2 3" key="1">
    <citation type="journal article" date="2015" name="Microbiome">
        <title>Genomic resolution of linkages in carbon, nitrogen, and sulfur cycling among widespread estuary sediment bacteria.</title>
        <authorList>
            <person name="Baker B.J."/>
            <person name="Lazar C.S."/>
            <person name="Teske A.P."/>
            <person name="Dick G.J."/>
        </authorList>
    </citation>
    <scope>NUCLEOTIDE SEQUENCE [LARGE SCALE GENOMIC DNA]</scope>
    <source>
        <strain evidence="2">DG_24</strain>
    </source>
</reference>
<comment type="caution">
    <text evidence="2">The sequence shown here is derived from an EMBL/GenBank/DDBJ whole genome shotgun (WGS) entry which is preliminary data.</text>
</comment>
<feature type="signal peptide" evidence="1">
    <location>
        <begin position="1"/>
        <end position="27"/>
    </location>
</feature>
<sequence>MIRRRIRRTWQPVVMAVLAISVLSGCAARKGPWGDLETGLMLEYRMPENQVLQYRVSNNVTQSLEIAGESVDIASDETYTFSVASRGMKDGSYQLEITIDTMSVAIAVPQQVLTPEVSSVIGKSFHMALSVLGEEQDLPDTESLQYDLGVGDTRSLIPSFQAIFADLAGRPVKRGDSWISEWTVTEESGGSEIAITVRVVNTVKGYETVDGLECVRIAAPFTGSFEGGGEERGSNWSTEGEIEGTSIWYFAHKEGILVRDTSQGTAAGSIFGTGPEEMTIPLTRVFEMETTLIR</sequence>
<gene>
    <name evidence="2" type="ORF">AMJ39_05230</name>
</gene>